<name>A0ABP6CQE2_9ACTN</name>
<comment type="caution">
    <text evidence="2">The sequence shown here is derived from an EMBL/GenBank/DDBJ whole genome shotgun (WGS) entry which is preliminary data.</text>
</comment>
<dbReference type="Proteomes" id="UP001501447">
    <property type="component" value="Unassembled WGS sequence"/>
</dbReference>
<dbReference type="InterPro" id="IPR010982">
    <property type="entry name" value="Lambda_DNA-bd_dom_sf"/>
</dbReference>
<dbReference type="SMART" id="SM00530">
    <property type="entry name" value="HTH_XRE"/>
    <property type="match status" value="1"/>
</dbReference>
<evidence type="ECO:0000313" key="2">
    <source>
        <dbReference type="EMBL" id="GAA2623208.1"/>
    </source>
</evidence>
<reference evidence="3" key="1">
    <citation type="journal article" date="2019" name="Int. J. Syst. Evol. Microbiol.">
        <title>The Global Catalogue of Microorganisms (GCM) 10K type strain sequencing project: providing services to taxonomists for standard genome sequencing and annotation.</title>
        <authorList>
            <consortium name="The Broad Institute Genomics Platform"/>
            <consortium name="The Broad Institute Genome Sequencing Center for Infectious Disease"/>
            <person name="Wu L."/>
            <person name="Ma J."/>
        </authorList>
    </citation>
    <scope>NUCLEOTIDE SEQUENCE [LARGE SCALE GENOMIC DNA]</scope>
    <source>
        <strain evidence="3">JCM 16373</strain>
    </source>
</reference>
<accession>A0ABP6CQE2</accession>
<dbReference type="EMBL" id="BAAARJ010000013">
    <property type="protein sequence ID" value="GAA2623208.1"/>
    <property type="molecule type" value="Genomic_DNA"/>
</dbReference>
<organism evidence="2 3">
    <name type="scientific">Streptomyces axinellae</name>
    <dbReference type="NCBI Taxonomy" id="552788"/>
    <lineage>
        <taxon>Bacteria</taxon>
        <taxon>Bacillati</taxon>
        <taxon>Actinomycetota</taxon>
        <taxon>Actinomycetes</taxon>
        <taxon>Kitasatosporales</taxon>
        <taxon>Streptomycetaceae</taxon>
        <taxon>Streptomyces</taxon>
    </lineage>
</organism>
<dbReference type="InterPro" id="IPR001387">
    <property type="entry name" value="Cro/C1-type_HTH"/>
</dbReference>
<dbReference type="Pfam" id="PF19054">
    <property type="entry name" value="DUF5753"/>
    <property type="match status" value="1"/>
</dbReference>
<keyword evidence="3" id="KW-1185">Reference proteome</keyword>
<dbReference type="SUPFAM" id="SSF47413">
    <property type="entry name" value="lambda repressor-like DNA-binding domains"/>
    <property type="match status" value="1"/>
</dbReference>
<dbReference type="CDD" id="cd00093">
    <property type="entry name" value="HTH_XRE"/>
    <property type="match status" value="1"/>
</dbReference>
<evidence type="ECO:0000259" key="1">
    <source>
        <dbReference type="PROSITE" id="PS50943"/>
    </source>
</evidence>
<sequence>MAERTHLTPRQKYGEELRRRRLAAGMTQQELAEKVICSHTLISHIEAGRRLPQPEDARRLDQVLGADGWFERWLLDLENRYADHFAEAAELEQQAVEIKEYAATLVPGLLQTETYARAVFRAFSPNYRAEELERRVVNRIERARVLDNPASPVVWTVLCEGVLRRRVGGGAAMAHQLGEIADHAEAGRIRLHVIPFSTGAHALMESMVSLMTFADMAPAAYVEGLLTGQLMDEPSRVRNCQAAYYLALGDALSHRQSLALVRAAAREHEHGERVQHP</sequence>
<dbReference type="Pfam" id="PF13560">
    <property type="entry name" value="HTH_31"/>
    <property type="match status" value="1"/>
</dbReference>
<evidence type="ECO:0000313" key="3">
    <source>
        <dbReference type="Proteomes" id="UP001501447"/>
    </source>
</evidence>
<feature type="domain" description="HTH cro/C1-type" evidence="1">
    <location>
        <begin position="17"/>
        <end position="70"/>
    </location>
</feature>
<protein>
    <submittedName>
        <fullName evidence="2">Helix-turn-helix transcriptional regulator</fullName>
    </submittedName>
</protein>
<dbReference type="RefSeq" id="WP_344567857.1">
    <property type="nucleotide sequence ID" value="NZ_BAAARJ010000013.1"/>
</dbReference>
<dbReference type="Gene3D" id="1.10.260.40">
    <property type="entry name" value="lambda repressor-like DNA-binding domains"/>
    <property type="match status" value="1"/>
</dbReference>
<gene>
    <name evidence="2" type="ORF">GCM10009863_41900</name>
</gene>
<dbReference type="InterPro" id="IPR043917">
    <property type="entry name" value="DUF5753"/>
</dbReference>
<proteinExistence type="predicted"/>
<dbReference type="PROSITE" id="PS50943">
    <property type="entry name" value="HTH_CROC1"/>
    <property type="match status" value="1"/>
</dbReference>